<dbReference type="RefSeq" id="WP_131280407.1">
    <property type="nucleotide sequence ID" value="NZ_JBHSLR010000009.1"/>
</dbReference>
<gene>
    <name evidence="3" type="ORF">EZJ44_03910</name>
</gene>
<proteinExistence type="predicted"/>
<accession>A0A4Q9V019</accession>
<dbReference type="Proteomes" id="UP000293036">
    <property type="component" value="Unassembled WGS sequence"/>
</dbReference>
<feature type="region of interest" description="Disordered" evidence="1">
    <location>
        <begin position="57"/>
        <end position="76"/>
    </location>
</feature>
<dbReference type="OrthoDB" id="3257250at2"/>
<evidence type="ECO:0000256" key="1">
    <source>
        <dbReference type="SAM" id="MobiDB-lite"/>
    </source>
</evidence>
<keyword evidence="4" id="KW-1185">Reference proteome</keyword>
<name>A0A4Q9V019_9ACTO</name>
<organism evidence="3 4">
    <name type="scientific">Arcanobacterium bovis</name>
    <dbReference type="NCBI Taxonomy" id="2529275"/>
    <lineage>
        <taxon>Bacteria</taxon>
        <taxon>Bacillati</taxon>
        <taxon>Actinomycetota</taxon>
        <taxon>Actinomycetes</taxon>
        <taxon>Actinomycetales</taxon>
        <taxon>Actinomycetaceae</taxon>
        <taxon>Arcanobacterium</taxon>
    </lineage>
</organism>
<dbReference type="AlphaFoldDB" id="A0A4Q9V019"/>
<feature type="compositionally biased region" description="Basic and acidic residues" evidence="1">
    <location>
        <begin position="66"/>
        <end position="76"/>
    </location>
</feature>
<evidence type="ECO:0000313" key="3">
    <source>
        <dbReference type="EMBL" id="TBW21993.1"/>
    </source>
</evidence>
<comment type="caution">
    <text evidence="3">The sequence shown here is derived from an EMBL/GenBank/DDBJ whole genome shotgun (WGS) entry which is preliminary data.</text>
</comment>
<feature type="domain" description="SseB protein N-terminal" evidence="2">
    <location>
        <begin position="44"/>
        <end position="148"/>
    </location>
</feature>
<dbReference type="EMBL" id="SJDT01000003">
    <property type="protein sequence ID" value="TBW21993.1"/>
    <property type="molecule type" value="Genomic_DNA"/>
</dbReference>
<dbReference type="Pfam" id="PF07179">
    <property type="entry name" value="SseB"/>
    <property type="match status" value="1"/>
</dbReference>
<reference evidence="3 4" key="1">
    <citation type="submission" date="2019-02" db="EMBL/GenBank/DDBJ databases">
        <title>Arcanobacterium bovis sp. nov., isolated from the milk of a cow with mastitis.</title>
        <authorList>
            <person name="Sammra O."/>
            <person name="Foster G."/>
            <person name="Hassan A."/>
            <person name="Alssahen M."/>
            <person name="Laemmler C."/>
            <person name="Borowiak M."/>
            <person name="Malorny B."/>
            <person name="Abdulmawjood A."/>
        </authorList>
    </citation>
    <scope>NUCLEOTIDE SEQUENCE [LARGE SCALE GENOMIC DNA]</scope>
    <source>
        <strain evidence="3 4">C605018/01/1</strain>
    </source>
</reference>
<evidence type="ECO:0000313" key="4">
    <source>
        <dbReference type="Proteomes" id="UP000293036"/>
    </source>
</evidence>
<evidence type="ECO:0000259" key="2">
    <source>
        <dbReference type="Pfam" id="PF07179"/>
    </source>
</evidence>
<dbReference type="InterPro" id="IPR009839">
    <property type="entry name" value="SseB_N"/>
</dbReference>
<sequence>MPDIDRLLAPNPFAGDDGACAETVASALRVDREFRAEQVISCLDRVFMAVFPHEHPGRTSDGSVMPHEKRPDPRSVDSQDFVLVDFPGGRQATPLFTSAQALAEFAPAARPAPLYGSELAQLAVRRSGGLIVLDPGSEHEMYLGRSAVISLAAGMEWIAPWHDPKIVEHLEKHIAHAGFAWNLSVKAQQGNIAQVRLHVPAGVGAEQVKSAIAVLLQGIETIDYVRSRLDVLEVVPIRSAE</sequence>
<protein>
    <submittedName>
        <fullName evidence="3">SseB family protein</fullName>
    </submittedName>
</protein>